<evidence type="ECO:0000313" key="1">
    <source>
        <dbReference type="EMBL" id="KKL74634.1"/>
    </source>
</evidence>
<dbReference type="EMBL" id="LAZR01024589">
    <property type="protein sequence ID" value="KKL74634.1"/>
    <property type="molecule type" value="Genomic_DNA"/>
</dbReference>
<organism evidence="1">
    <name type="scientific">marine sediment metagenome</name>
    <dbReference type="NCBI Taxonomy" id="412755"/>
    <lineage>
        <taxon>unclassified sequences</taxon>
        <taxon>metagenomes</taxon>
        <taxon>ecological metagenomes</taxon>
    </lineage>
</organism>
<dbReference type="AlphaFoldDB" id="A0A0F9EKS1"/>
<comment type="caution">
    <text evidence="1">The sequence shown here is derived from an EMBL/GenBank/DDBJ whole genome shotgun (WGS) entry which is preliminary data.</text>
</comment>
<name>A0A0F9EKS1_9ZZZZ</name>
<reference evidence="1" key="1">
    <citation type="journal article" date="2015" name="Nature">
        <title>Complex archaea that bridge the gap between prokaryotes and eukaryotes.</title>
        <authorList>
            <person name="Spang A."/>
            <person name="Saw J.H."/>
            <person name="Jorgensen S.L."/>
            <person name="Zaremba-Niedzwiedzka K."/>
            <person name="Martijn J."/>
            <person name="Lind A.E."/>
            <person name="van Eijk R."/>
            <person name="Schleper C."/>
            <person name="Guy L."/>
            <person name="Ettema T.J."/>
        </authorList>
    </citation>
    <scope>NUCLEOTIDE SEQUENCE</scope>
</reference>
<proteinExistence type="predicted"/>
<sequence>MAGWVLSALRLLGLTAGGALIGAGIDPIKGTGLALIDNGALVEEGVGVPKRRRRRRALTASDKNDIAFLAGIVGEPTARKFALILAAQGR</sequence>
<accession>A0A0F9EKS1</accession>
<gene>
    <name evidence="1" type="ORF">LCGC14_2062940</name>
</gene>
<protein>
    <submittedName>
        <fullName evidence="1">Uncharacterized protein</fullName>
    </submittedName>
</protein>